<protein>
    <submittedName>
        <fullName evidence="2">Transcriptional regulator, XRE family</fullName>
    </submittedName>
</protein>
<evidence type="ECO:0000313" key="3">
    <source>
        <dbReference type="Proteomes" id="UP000002028"/>
    </source>
</evidence>
<dbReference type="HOGENOM" id="CLU_1874137_0_0_10"/>
<dbReference type="AlphaFoldDB" id="D2QV23"/>
<keyword evidence="3" id="KW-1185">Reference proteome</keyword>
<dbReference type="InterPro" id="IPR010982">
    <property type="entry name" value="Lambda_DNA-bd_dom_sf"/>
</dbReference>
<dbReference type="EMBL" id="CP001770">
    <property type="protein sequence ID" value="ADB42655.1"/>
    <property type="molecule type" value="Genomic_DNA"/>
</dbReference>
<proteinExistence type="predicted"/>
<dbReference type="PROSITE" id="PS50943">
    <property type="entry name" value="HTH_CROC1"/>
    <property type="match status" value="1"/>
</dbReference>
<dbReference type="Gene3D" id="1.10.260.40">
    <property type="entry name" value="lambda repressor-like DNA-binding domains"/>
    <property type="match status" value="1"/>
</dbReference>
<dbReference type="KEGG" id="sli:Slin_6699"/>
<keyword evidence="2" id="KW-0614">Plasmid</keyword>
<dbReference type="CDD" id="cd00093">
    <property type="entry name" value="HTH_XRE"/>
    <property type="match status" value="1"/>
</dbReference>
<dbReference type="SMART" id="SM00530">
    <property type="entry name" value="HTH_XRE"/>
    <property type="match status" value="1"/>
</dbReference>
<accession>D2QV23</accession>
<dbReference type="InterPro" id="IPR001387">
    <property type="entry name" value="Cro/C1-type_HTH"/>
</dbReference>
<dbReference type="SUPFAM" id="SSF47413">
    <property type="entry name" value="lambda repressor-like DNA-binding domains"/>
    <property type="match status" value="1"/>
</dbReference>
<dbReference type="RefSeq" id="WP_012931137.1">
    <property type="nucleotide sequence ID" value="NC_013731.1"/>
</dbReference>
<gene>
    <name evidence="2" type="ordered locus">Slin_6699</name>
</gene>
<reference evidence="2 3" key="1">
    <citation type="journal article" date="2010" name="Stand. Genomic Sci.">
        <title>Complete genome sequence of Spirosoma linguale type strain (1).</title>
        <authorList>
            <person name="Lail K."/>
            <person name="Sikorski J."/>
            <person name="Saunders E."/>
            <person name="Lapidus A."/>
            <person name="Glavina Del Rio T."/>
            <person name="Copeland A."/>
            <person name="Tice H."/>
            <person name="Cheng J.-F."/>
            <person name="Lucas S."/>
            <person name="Nolan M."/>
            <person name="Bruce D."/>
            <person name="Goodwin L."/>
            <person name="Pitluck S."/>
            <person name="Ivanova N."/>
            <person name="Mavromatis K."/>
            <person name="Ovchinnikova G."/>
            <person name="Pati A."/>
            <person name="Chen A."/>
            <person name="Palaniappan K."/>
            <person name="Land M."/>
            <person name="Hauser L."/>
            <person name="Chang Y.-J."/>
            <person name="Jeffries C.D."/>
            <person name="Chain P."/>
            <person name="Brettin T."/>
            <person name="Detter J.C."/>
            <person name="Schuetze A."/>
            <person name="Rohde M."/>
            <person name="Tindall B.J."/>
            <person name="Goeker M."/>
            <person name="Bristow J."/>
            <person name="Eisen J.A."/>
            <person name="Markowitz V."/>
            <person name="Hugenholtz P."/>
            <person name="Kyrpides N.C."/>
            <person name="Klenk H.-P."/>
            <person name="Chen F."/>
        </authorList>
    </citation>
    <scope>NUCLEOTIDE SEQUENCE [LARGE SCALE GENOMIC DNA]</scope>
    <source>
        <strain evidence="3">ATCC 33905 / DSM 74 / LMG 10896 / Claus 1</strain>
    </source>
</reference>
<geneLocation type="plasmid" evidence="2 3">
    <name>pSLIN01</name>
</geneLocation>
<sequence>MSNDRIIPGMEQLEKENDAYAALIARRMAKVREFLKMSQQELADEFGTTQNLIYRLENGLKVSREMFTLIALYYVKRHKVSYEWLYNPEPEEEPNVPMFTNEVIKRQRINDQREAQRLALLHQFMEEISKVEQKPE</sequence>
<dbReference type="GO" id="GO:0003677">
    <property type="term" value="F:DNA binding"/>
    <property type="evidence" value="ECO:0007669"/>
    <property type="project" value="InterPro"/>
</dbReference>
<evidence type="ECO:0000259" key="1">
    <source>
        <dbReference type="PROSITE" id="PS50943"/>
    </source>
</evidence>
<dbReference type="Proteomes" id="UP000002028">
    <property type="component" value="Plasmid pSLIN01"/>
</dbReference>
<dbReference type="Pfam" id="PF12844">
    <property type="entry name" value="HTH_19"/>
    <property type="match status" value="1"/>
</dbReference>
<organism evidence="2 3">
    <name type="scientific">Spirosoma linguale (strain ATCC 33905 / DSM 74 / LMG 10896 / Claus 1)</name>
    <dbReference type="NCBI Taxonomy" id="504472"/>
    <lineage>
        <taxon>Bacteria</taxon>
        <taxon>Pseudomonadati</taxon>
        <taxon>Bacteroidota</taxon>
        <taxon>Cytophagia</taxon>
        <taxon>Cytophagales</taxon>
        <taxon>Cytophagaceae</taxon>
        <taxon>Spirosoma</taxon>
    </lineage>
</organism>
<evidence type="ECO:0000313" key="2">
    <source>
        <dbReference type="EMBL" id="ADB42655.1"/>
    </source>
</evidence>
<name>D2QV23_SPILD</name>
<feature type="domain" description="HTH cro/C1-type" evidence="1">
    <location>
        <begin position="28"/>
        <end position="85"/>
    </location>
</feature>